<keyword evidence="1" id="KW-0496">Mitochondrion</keyword>
<reference evidence="1" key="1">
    <citation type="journal article" date="2015" name="Genome Biol. Evol.">
        <title>Organellar Genomes of White Spruce (Picea glauca): Assembly and Annotation.</title>
        <authorList>
            <person name="Jackman S.D."/>
            <person name="Warren R.L."/>
            <person name="Gibb E.A."/>
            <person name="Vandervalk B.P."/>
            <person name="Mohamadi H."/>
            <person name="Chu J."/>
            <person name="Raymond A."/>
            <person name="Pleasance S."/>
            <person name="Coope R."/>
            <person name="Wildung M.R."/>
            <person name="Ritland C.E."/>
            <person name="Bousquet J."/>
            <person name="Jones S.J."/>
            <person name="Bohlmann J."/>
            <person name="Birol I."/>
        </authorList>
    </citation>
    <scope>NUCLEOTIDE SEQUENCE [LARGE SCALE GENOMIC DNA]</scope>
    <source>
        <tissue evidence="1">Flushing bud</tissue>
    </source>
</reference>
<sequence length="110" mass="12381">MLALIDATFSSSFSPRSRPVELPKSVLCKVGWRRGRTLLVSIFHSGRFQSAKYHFSASCKNILLWVSYPRKGESPVTALFTRVLAATPPSKFGSPSKSKRRTLKEVEVYF</sequence>
<organism evidence="1">
    <name type="scientific">Picea glauca</name>
    <name type="common">White spruce</name>
    <name type="synonym">Pinus glauca</name>
    <dbReference type="NCBI Taxonomy" id="3330"/>
    <lineage>
        <taxon>Eukaryota</taxon>
        <taxon>Viridiplantae</taxon>
        <taxon>Streptophyta</taxon>
        <taxon>Embryophyta</taxon>
        <taxon>Tracheophyta</taxon>
        <taxon>Spermatophyta</taxon>
        <taxon>Pinopsida</taxon>
        <taxon>Pinidae</taxon>
        <taxon>Conifers I</taxon>
        <taxon>Pinales</taxon>
        <taxon>Pinaceae</taxon>
        <taxon>Picea</taxon>
    </lineage>
</organism>
<proteinExistence type="predicted"/>
<dbReference type="EMBL" id="LKAM01000011">
    <property type="protein sequence ID" value="KUM46415.1"/>
    <property type="molecule type" value="Genomic_DNA"/>
</dbReference>
<evidence type="ECO:0000313" key="1">
    <source>
        <dbReference type="EMBL" id="KUM46415.1"/>
    </source>
</evidence>
<accession>A0A117NG86</accession>
<dbReference type="AlphaFoldDB" id="A0A117NG86"/>
<protein>
    <submittedName>
        <fullName evidence="1">Uncharacterized protein</fullName>
    </submittedName>
</protein>
<comment type="caution">
    <text evidence="1">The sequence shown here is derived from an EMBL/GenBank/DDBJ whole genome shotgun (WGS) entry which is preliminary data.</text>
</comment>
<gene>
    <name evidence="1" type="ORF">ABT39_MTgene1514</name>
</gene>
<geneLocation type="mitochondrion" evidence="1"/>
<name>A0A117NG86_PICGL</name>